<feature type="transmembrane region" description="Helical" evidence="1">
    <location>
        <begin position="74"/>
        <end position="99"/>
    </location>
</feature>
<keyword evidence="3" id="KW-1185">Reference proteome</keyword>
<dbReference type="EMBL" id="MDET01000005">
    <property type="protein sequence ID" value="OQM76768.1"/>
    <property type="molecule type" value="Genomic_DNA"/>
</dbReference>
<gene>
    <name evidence="2" type="ORF">BFN67_12745</name>
</gene>
<reference evidence="2 3" key="1">
    <citation type="journal article" date="2016" name="Int. J. Syst. Evol. Microbiol.">
        <title>Pseudaminobacter manganicus sp. nov., isolated from sludge of a manganese mine.</title>
        <authorList>
            <person name="Li J."/>
            <person name="Huang J."/>
            <person name="Liao S."/>
            <person name="Wang G."/>
        </authorList>
    </citation>
    <scope>NUCLEOTIDE SEQUENCE [LARGE SCALE GENOMIC DNA]</scope>
    <source>
        <strain evidence="2 3">JH-7</strain>
    </source>
</reference>
<evidence type="ECO:0000313" key="3">
    <source>
        <dbReference type="Proteomes" id="UP000191905"/>
    </source>
</evidence>
<sequence>MRPGDGVLKAQIANHLLSDWEQIERMKRLRPLLIVPLFAAAAVLVGIFNLSSLASLREQSPQILMAFWSLWDLAWAWLLTPPLWATITALCIMTVAYVASLLPLDQWLSILCFLYCGDYRTAQFKKIVDDEGISALKKSVLARRVLKQISWEPFPPPPLPPFTSSDEATTAMSSDQWYIYADRLWAFSPRTKFLDILMMARLDQFDIDQKFLNRINQAISNAGKRAYDNRASWEKYERGRYFPNDESRNRWHEWRVEADEANRLLPELKSALETQAKAWERAIDADTRTQLLEDIGDEMFP</sequence>
<evidence type="ECO:0000313" key="2">
    <source>
        <dbReference type="EMBL" id="OQM76768.1"/>
    </source>
</evidence>
<name>A0A1V8RUE7_9HYPH</name>
<comment type="caution">
    <text evidence="2">The sequence shown here is derived from an EMBL/GenBank/DDBJ whole genome shotgun (WGS) entry which is preliminary data.</text>
</comment>
<dbReference type="Proteomes" id="UP000191905">
    <property type="component" value="Unassembled WGS sequence"/>
</dbReference>
<proteinExistence type="predicted"/>
<dbReference type="AlphaFoldDB" id="A0A1V8RUE7"/>
<dbReference type="STRING" id="1873176.BFN67_12745"/>
<organism evidence="2 3">
    <name type="scientific">Manganibacter manganicus</name>
    <dbReference type="NCBI Taxonomy" id="1873176"/>
    <lineage>
        <taxon>Bacteria</taxon>
        <taxon>Pseudomonadati</taxon>
        <taxon>Pseudomonadota</taxon>
        <taxon>Alphaproteobacteria</taxon>
        <taxon>Hyphomicrobiales</taxon>
        <taxon>Phyllobacteriaceae</taxon>
        <taxon>Manganibacter</taxon>
    </lineage>
</organism>
<keyword evidence="1" id="KW-0472">Membrane</keyword>
<evidence type="ECO:0000256" key="1">
    <source>
        <dbReference type="SAM" id="Phobius"/>
    </source>
</evidence>
<accession>A0A1V8RUE7</accession>
<feature type="transmembrane region" description="Helical" evidence="1">
    <location>
        <begin position="32"/>
        <end position="54"/>
    </location>
</feature>
<keyword evidence="1" id="KW-1133">Transmembrane helix</keyword>
<protein>
    <submittedName>
        <fullName evidence="2">Uncharacterized protein</fullName>
    </submittedName>
</protein>
<keyword evidence="1" id="KW-0812">Transmembrane</keyword>